<comment type="caution">
    <text evidence="2">The sequence shown here is derived from an EMBL/GenBank/DDBJ whole genome shotgun (WGS) entry which is preliminary data.</text>
</comment>
<evidence type="ECO:0000313" key="2">
    <source>
        <dbReference type="EMBL" id="MBL6902838.1"/>
    </source>
</evidence>
<keyword evidence="1" id="KW-0472">Membrane</keyword>
<keyword evidence="1" id="KW-1133">Transmembrane helix</keyword>
<sequence>MINILILFLSIIAVVFLFQQLIKAKRSGRFVQILRDLFVVLLALAMTSAIFYIVFRLVIRFVI</sequence>
<proteinExistence type="predicted"/>
<organism evidence="2 3">
    <name type="scientific">SAR86 cluster bacterium</name>
    <dbReference type="NCBI Taxonomy" id="2030880"/>
    <lineage>
        <taxon>Bacteria</taxon>
        <taxon>Pseudomonadati</taxon>
        <taxon>Pseudomonadota</taxon>
        <taxon>Gammaproteobacteria</taxon>
        <taxon>SAR86 cluster</taxon>
    </lineage>
</organism>
<feature type="transmembrane region" description="Helical" evidence="1">
    <location>
        <begin position="40"/>
        <end position="59"/>
    </location>
</feature>
<evidence type="ECO:0000256" key="1">
    <source>
        <dbReference type="SAM" id="Phobius"/>
    </source>
</evidence>
<dbReference type="AlphaFoldDB" id="A0A937JAF5"/>
<accession>A0A937JAF5</accession>
<dbReference type="EMBL" id="JADHSG010000001">
    <property type="protein sequence ID" value="MBL6902838.1"/>
    <property type="molecule type" value="Genomic_DNA"/>
</dbReference>
<protein>
    <submittedName>
        <fullName evidence="2">Uncharacterized protein</fullName>
    </submittedName>
</protein>
<dbReference type="Proteomes" id="UP000705230">
    <property type="component" value="Unassembled WGS sequence"/>
</dbReference>
<gene>
    <name evidence="2" type="ORF">ISR29_01375</name>
</gene>
<reference evidence="2" key="1">
    <citation type="submission" date="2020-10" db="EMBL/GenBank/DDBJ databases">
        <title>Microbiome of the Black Sea water column analyzed by genome centric metagenomics.</title>
        <authorList>
            <person name="Cabello-Yeves P.J."/>
            <person name="Callieri C."/>
            <person name="Picazo A."/>
            <person name="Mehrshad M."/>
            <person name="Haro-Moreno J.M."/>
            <person name="Roda-Garcia J."/>
            <person name="Dzembekova N."/>
            <person name="Slabakova V."/>
            <person name="Slabakova N."/>
            <person name="Moncheva S."/>
            <person name="Rodriguez-Valera F."/>
        </authorList>
    </citation>
    <scope>NUCLEOTIDE SEQUENCE</scope>
    <source>
        <strain evidence="2">BS30m-G43</strain>
    </source>
</reference>
<evidence type="ECO:0000313" key="3">
    <source>
        <dbReference type="Proteomes" id="UP000705230"/>
    </source>
</evidence>
<name>A0A937JAF5_9GAMM</name>
<keyword evidence="1" id="KW-0812">Transmembrane</keyword>